<dbReference type="Proteomes" id="UP000219020">
    <property type="component" value="Unassembled WGS sequence"/>
</dbReference>
<dbReference type="InterPro" id="IPR025668">
    <property type="entry name" value="Tnp_DDE_dom"/>
</dbReference>
<evidence type="ECO:0000313" key="3">
    <source>
        <dbReference type="EMBL" id="PCS21340.1"/>
    </source>
</evidence>
<accession>A0A2A5SZN0</accession>
<feature type="transmembrane region" description="Helical" evidence="1">
    <location>
        <begin position="12"/>
        <end position="30"/>
    </location>
</feature>
<keyword evidence="1" id="KW-1133">Transmembrane helix</keyword>
<keyword evidence="4" id="KW-1185">Reference proteome</keyword>
<evidence type="ECO:0000313" key="4">
    <source>
        <dbReference type="Proteomes" id="UP000219020"/>
    </source>
</evidence>
<proteinExistence type="predicted"/>
<evidence type="ECO:0000259" key="2">
    <source>
        <dbReference type="Pfam" id="PF13737"/>
    </source>
</evidence>
<organism evidence="3 4">
    <name type="scientific">Candidatus Enterovibrio escicola</name>
    <dbReference type="NCBI Taxonomy" id="1927127"/>
    <lineage>
        <taxon>Bacteria</taxon>
        <taxon>Pseudomonadati</taxon>
        <taxon>Pseudomonadota</taxon>
        <taxon>Gammaproteobacteria</taxon>
        <taxon>Vibrionales</taxon>
        <taxon>Vibrionaceae</taxon>
        <taxon>Enterovibrio</taxon>
    </lineage>
</organism>
<name>A0A2A5SZN0_9GAMM</name>
<dbReference type="EMBL" id="NBYY01000034">
    <property type="protein sequence ID" value="PCS21340.1"/>
    <property type="molecule type" value="Genomic_DNA"/>
</dbReference>
<gene>
    <name evidence="3" type="ORF">BTN49_2879</name>
</gene>
<keyword evidence="1" id="KW-0812">Transmembrane</keyword>
<sequence length="40" mass="4625">MLPLRRLEGFLNFVLTLMNVSLKLAIYTCISNRSKNVKVK</sequence>
<keyword evidence="1" id="KW-0472">Membrane</keyword>
<dbReference type="AlphaFoldDB" id="A0A2A5SZN0"/>
<comment type="caution">
    <text evidence="3">The sequence shown here is derived from an EMBL/GenBank/DDBJ whole genome shotgun (WGS) entry which is preliminary data.</text>
</comment>
<feature type="domain" description="Transposase DDE" evidence="2">
    <location>
        <begin position="2"/>
        <end position="40"/>
    </location>
</feature>
<dbReference type="Pfam" id="PF13737">
    <property type="entry name" value="DDE_Tnp_1_5"/>
    <property type="match status" value="1"/>
</dbReference>
<protein>
    <recommendedName>
        <fullName evidence="2">Transposase DDE domain-containing protein</fullName>
    </recommendedName>
</protein>
<reference evidence="4" key="1">
    <citation type="submission" date="2017-04" db="EMBL/GenBank/DDBJ databases">
        <title>Genome evolution of the luminous symbionts of deep sea anglerfish.</title>
        <authorList>
            <person name="Hendry T.A."/>
        </authorList>
    </citation>
    <scope>NUCLEOTIDE SEQUENCE [LARGE SCALE GENOMIC DNA]</scope>
</reference>
<evidence type="ECO:0000256" key="1">
    <source>
        <dbReference type="SAM" id="Phobius"/>
    </source>
</evidence>